<dbReference type="InterPro" id="IPR009057">
    <property type="entry name" value="Homeodomain-like_sf"/>
</dbReference>
<dbReference type="GO" id="GO:0003700">
    <property type="term" value="F:DNA-binding transcription factor activity"/>
    <property type="evidence" value="ECO:0007669"/>
    <property type="project" value="InterPro"/>
</dbReference>
<comment type="caution">
    <text evidence="5">The sequence shown here is derived from an EMBL/GenBank/DDBJ whole genome shotgun (WGS) entry which is preliminary data.</text>
</comment>
<dbReference type="PANTHER" id="PTHR43130:SF3">
    <property type="entry name" value="HTH-TYPE TRANSCRIPTIONAL REGULATOR RV1931C"/>
    <property type="match status" value="1"/>
</dbReference>
<dbReference type="AlphaFoldDB" id="E2SAD8"/>
<feature type="region of interest" description="Disordered" evidence="3">
    <location>
        <begin position="1"/>
        <end position="45"/>
    </location>
</feature>
<dbReference type="GO" id="GO:0043565">
    <property type="term" value="F:sequence-specific DNA binding"/>
    <property type="evidence" value="ECO:0007669"/>
    <property type="project" value="InterPro"/>
</dbReference>
<dbReference type="CDD" id="cd03137">
    <property type="entry name" value="GATase1_AraC_1"/>
    <property type="match status" value="1"/>
</dbReference>
<dbReference type="InterPro" id="IPR052158">
    <property type="entry name" value="INH-QAR"/>
</dbReference>
<dbReference type="Proteomes" id="UP000003111">
    <property type="component" value="Unassembled WGS sequence"/>
</dbReference>
<evidence type="ECO:0000259" key="4">
    <source>
        <dbReference type="PROSITE" id="PS01124"/>
    </source>
</evidence>
<keyword evidence="1" id="KW-0805">Transcription regulation</keyword>
<evidence type="ECO:0000313" key="6">
    <source>
        <dbReference type="Proteomes" id="UP000003111"/>
    </source>
</evidence>
<dbReference type="InterPro" id="IPR018060">
    <property type="entry name" value="HTH_AraC"/>
</dbReference>
<dbReference type="SUPFAM" id="SSF52317">
    <property type="entry name" value="Class I glutamine amidotransferase-like"/>
    <property type="match status" value="1"/>
</dbReference>
<dbReference type="InterPro" id="IPR002818">
    <property type="entry name" value="DJ-1/PfpI"/>
</dbReference>
<dbReference type="STRING" id="585531.HMPREF0063_10928"/>
<evidence type="ECO:0000256" key="2">
    <source>
        <dbReference type="ARBA" id="ARBA00023163"/>
    </source>
</evidence>
<evidence type="ECO:0000256" key="1">
    <source>
        <dbReference type="ARBA" id="ARBA00023015"/>
    </source>
</evidence>
<dbReference type="Gene3D" id="3.40.50.880">
    <property type="match status" value="1"/>
</dbReference>
<proteinExistence type="predicted"/>
<protein>
    <submittedName>
        <fullName evidence="5">Transcriptional regulator, AraC family</fullName>
    </submittedName>
</protein>
<organism evidence="5 6">
    <name type="scientific">Aeromicrobium marinum DSM 15272</name>
    <dbReference type="NCBI Taxonomy" id="585531"/>
    <lineage>
        <taxon>Bacteria</taxon>
        <taxon>Bacillati</taxon>
        <taxon>Actinomycetota</taxon>
        <taxon>Actinomycetes</taxon>
        <taxon>Propionibacteriales</taxon>
        <taxon>Nocardioidaceae</taxon>
        <taxon>Aeromicrobium</taxon>
    </lineage>
</organism>
<keyword evidence="6" id="KW-1185">Reference proteome</keyword>
<name>E2SAD8_9ACTN</name>
<dbReference type="Gene3D" id="1.10.10.60">
    <property type="entry name" value="Homeodomain-like"/>
    <property type="match status" value="1"/>
</dbReference>
<dbReference type="eggNOG" id="COG4977">
    <property type="taxonomic scope" value="Bacteria"/>
</dbReference>
<dbReference type="EMBL" id="ACLF03000003">
    <property type="protein sequence ID" value="EFQ84212.1"/>
    <property type="molecule type" value="Genomic_DNA"/>
</dbReference>
<evidence type="ECO:0000313" key="5">
    <source>
        <dbReference type="EMBL" id="EFQ84212.1"/>
    </source>
</evidence>
<feature type="compositionally biased region" description="Acidic residues" evidence="3">
    <location>
        <begin position="20"/>
        <end position="29"/>
    </location>
</feature>
<dbReference type="Pfam" id="PF01965">
    <property type="entry name" value="DJ-1_PfpI"/>
    <property type="match status" value="1"/>
</dbReference>
<feature type="domain" description="HTH araC/xylS-type" evidence="4">
    <location>
        <begin position="278"/>
        <end position="376"/>
    </location>
</feature>
<accession>E2SAD8</accession>
<dbReference type="PROSITE" id="PS01124">
    <property type="entry name" value="HTH_ARAC_FAMILY_2"/>
    <property type="match status" value="1"/>
</dbReference>
<dbReference type="PANTHER" id="PTHR43130">
    <property type="entry name" value="ARAC-FAMILY TRANSCRIPTIONAL REGULATOR"/>
    <property type="match status" value="1"/>
</dbReference>
<keyword evidence="2" id="KW-0804">Transcription</keyword>
<evidence type="ECO:0000256" key="3">
    <source>
        <dbReference type="SAM" id="MobiDB-lite"/>
    </source>
</evidence>
<dbReference type="SMART" id="SM00342">
    <property type="entry name" value="HTH_ARAC"/>
    <property type="match status" value="1"/>
</dbReference>
<dbReference type="HOGENOM" id="CLU_000445_59_0_11"/>
<dbReference type="SUPFAM" id="SSF46689">
    <property type="entry name" value="Homeodomain-like"/>
    <property type="match status" value="2"/>
</dbReference>
<dbReference type="Pfam" id="PF12833">
    <property type="entry name" value="HTH_18"/>
    <property type="match status" value="1"/>
</dbReference>
<dbReference type="InterPro" id="IPR029062">
    <property type="entry name" value="Class_I_gatase-like"/>
</dbReference>
<sequence length="383" mass="41543">MAARAGTRAEAVVTDRGTEGDEDGEEQEQQEQNHGSNSSPRGFLPPEAGMPWLMDILPRLCHGEGMTTVAVIVSDGLEPFGLGVLAEVWGEGYHPEDENPVFDFRVCTERPGAVATEYGFEIVVRHDLASVADADVVAVAAKRDRRREEPAVSQVLREAHDRGAVIIASCSAVFTLGDAGLLDGRRSTTHWRYGAELQEAFPRTTVDTDVLYIDDGDVVTGAGSAAGIDANLHLMRRLHGSRTAATAARRIVVPPHRDGGQAQFIRTPLGLTECDTLGPLLAWAGERLHEPLPVERLAAQAHMSARTFARRFRDETGTTPLQWLTSQRVALAEELLENSDLSIEQIAHRVGFGNAATLRHHFAGSRGTSPQAYRRSFGCLDAS</sequence>
<reference evidence="5" key="1">
    <citation type="submission" date="2010-08" db="EMBL/GenBank/DDBJ databases">
        <authorList>
            <person name="Muzny D."/>
            <person name="Qin X."/>
            <person name="Buhay C."/>
            <person name="Dugan-Rocha S."/>
            <person name="Ding Y."/>
            <person name="Chen G."/>
            <person name="Hawes A."/>
            <person name="Holder M."/>
            <person name="Jhangiani S."/>
            <person name="Johnson A."/>
            <person name="Khan Z."/>
            <person name="Li Z."/>
            <person name="Liu W."/>
            <person name="Liu X."/>
            <person name="Perez L."/>
            <person name="Shen H."/>
            <person name="Wang Q."/>
            <person name="Watt J."/>
            <person name="Xi L."/>
            <person name="Xin Y."/>
            <person name="Zhou J."/>
            <person name="Deng J."/>
            <person name="Jiang H."/>
            <person name="Liu Y."/>
            <person name="Qu J."/>
            <person name="Song X.-Z."/>
            <person name="Zhang L."/>
            <person name="Villasana D."/>
            <person name="Johnson A."/>
            <person name="Liu J."/>
            <person name="Liyanage D."/>
            <person name="Lorensuhewa L."/>
            <person name="Robinson T."/>
            <person name="Song A."/>
            <person name="Song B.-B."/>
            <person name="Dinh H."/>
            <person name="Thornton R."/>
            <person name="Coyle M."/>
            <person name="Francisco L."/>
            <person name="Jackson L."/>
            <person name="Javaid M."/>
            <person name="Korchina V."/>
            <person name="Kovar C."/>
            <person name="Mata R."/>
            <person name="Mathew T."/>
            <person name="Ngo R."/>
            <person name="Nguyen L."/>
            <person name="Nguyen N."/>
            <person name="Okwuonu G."/>
            <person name="Ongeri F."/>
            <person name="Pham C."/>
            <person name="Simmons D."/>
            <person name="Wilczek-Boney K."/>
            <person name="Hale W."/>
            <person name="Jakkamsetti A."/>
            <person name="Pham P."/>
            <person name="Ruth R."/>
            <person name="San Lucas F."/>
            <person name="Warren J."/>
            <person name="Zhang J."/>
            <person name="Zhao Z."/>
            <person name="Zhou C."/>
            <person name="Zhu D."/>
            <person name="Lee S."/>
            <person name="Bess C."/>
            <person name="Blankenburg K."/>
            <person name="Forbes L."/>
            <person name="Fu Q."/>
            <person name="Gubbala S."/>
            <person name="Hirani K."/>
            <person name="Jayaseelan J.C."/>
            <person name="Lara F."/>
            <person name="Munidasa M."/>
            <person name="Palculict T."/>
            <person name="Patil S."/>
            <person name="Pu L.-L."/>
            <person name="Saada N."/>
            <person name="Tang L."/>
            <person name="Weissenberger G."/>
            <person name="Zhu Y."/>
            <person name="Hemphill L."/>
            <person name="Shang Y."/>
            <person name="Youmans B."/>
            <person name="Ayvaz T."/>
            <person name="Ross M."/>
            <person name="Santibanez J."/>
            <person name="Aqrawi P."/>
            <person name="Gross S."/>
            <person name="Joshi V."/>
            <person name="Fowler G."/>
            <person name="Nazareth L."/>
            <person name="Reid J."/>
            <person name="Worley K."/>
            <person name="Petrosino J."/>
            <person name="Highlander S."/>
            <person name="Gibbs R."/>
        </authorList>
    </citation>
    <scope>NUCLEOTIDE SEQUENCE [LARGE SCALE GENOMIC DNA]</scope>
    <source>
        <strain evidence="5">DSM 15272</strain>
    </source>
</reference>
<gene>
    <name evidence="5" type="ORF">HMPREF0063_10928</name>
</gene>